<evidence type="ECO:0008006" key="4">
    <source>
        <dbReference type="Google" id="ProtNLM"/>
    </source>
</evidence>
<organism evidence="2 3">
    <name type="scientific">Cetobacterium ceti</name>
    <dbReference type="NCBI Taxonomy" id="180163"/>
    <lineage>
        <taxon>Bacteria</taxon>
        <taxon>Fusobacteriati</taxon>
        <taxon>Fusobacteriota</taxon>
        <taxon>Fusobacteriia</taxon>
        <taxon>Fusobacteriales</taxon>
        <taxon>Fusobacteriaceae</taxon>
        <taxon>Cetobacterium</taxon>
    </lineage>
</organism>
<reference evidence="2 3" key="1">
    <citation type="submission" date="2017-02" db="EMBL/GenBank/DDBJ databases">
        <authorList>
            <person name="Peterson S.W."/>
        </authorList>
    </citation>
    <scope>NUCLEOTIDE SEQUENCE [LARGE SCALE GENOMIC DNA]</scope>
    <source>
        <strain evidence="2 3">ATCC 700028</strain>
    </source>
</reference>
<proteinExistence type="predicted"/>
<dbReference type="OrthoDB" id="1934357at2"/>
<feature type="transmembrane region" description="Helical" evidence="1">
    <location>
        <begin position="323"/>
        <end position="341"/>
    </location>
</feature>
<keyword evidence="1" id="KW-0812">Transmembrane</keyword>
<feature type="transmembrane region" description="Helical" evidence="1">
    <location>
        <begin position="74"/>
        <end position="92"/>
    </location>
</feature>
<feature type="transmembrane region" description="Helical" evidence="1">
    <location>
        <begin position="185"/>
        <end position="206"/>
    </location>
</feature>
<keyword evidence="1" id="KW-1133">Transmembrane helix</keyword>
<accession>A0A1T4QUM0</accession>
<feature type="transmembrane region" description="Helical" evidence="1">
    <location>
        <begin position="40"/>
        <end position="62"/>
    </location>
</feature>
<feature type="transmembrane region" description="Helical" evidence="1">
    <location>
        <begin position="291"/>
        <end position="311"/>
    </location>
</feature>
<feature type="transmembrane region" description="Helical" evidence="1">
    <location>
        <begin position="156"/>
        <end position="179"/>
    </location>
</feature>
<dbReference type="STRING" id="180163.SAMN02745174_02455"/>
<feature type="transmembrane region" description="Helical" evidence="1">
    <location>
        <begin position="104"/>
        <end position="125"/>
    </location>
</feature>
<evidence type="ECO:0000313" key="3">
    <source>
        <dbReference type="Proteomes" id="UP000191153"/>
    </source>
</evidence>
<keyword evidence="1" id="KW-0472">Membrane</keyword>
<dbReference type="EMBL" id="FUWX01000032">
    <property type="protein sequence ID" value="SKA07405.1"/>
    <property type="molecule type" value="Genomic_DNA"/>
</dbReference>
<dbReference type="RefSeq" id="WP_078694877.1">
    <property type="nucleotide sequence ID" value="NZ_FUWX01000032.1"/>
</dbReference>
<dbReference type="AlphaFoldDB" id="A0A1T4QUM0"/>
<feature type="transmembrane region" description="Helical" evidence="1">
    <location>
        <begin position="227"/>
        <end position="245"/>
    </location>
</feature>
<gene>
    <name evidence="2" type="ORF">SAMN02745174_02455</name>
</gene>
<evidence type="ECO:0000313" key="2">
    <source>
        <dbReference type="EMBL" id="SKA07405.1"/>
    </source>
</evidence>
<sequence length="347" mass="38099">MNYYFSILYRIIPLGMALVSFFAGYLVLKAGHNNDGYLSGPILISLGVICLALFSTAATIIRQIIKKYNKFYEVFLPLFGYVAALICCYFGYKFIHFYDYPYHFVTGHVILGVGFISICVSTVGLSSVKFSLIPGNSASSGNQCPSGAYGKGVRNILILIPVICACVLWIIGFILLSDYKVPENFVAGFVSLGLGAICTSLIGLVVSIAKQVRNEYTNLDKKIWPSLVLIMGTFNVILGILILIMNKHSYAIAPGYVLIGLGMICYSISSKILLLAFVWKRESKLAGKVTLIPIFTALFCLILSSFLVIIYYPTNIMYIPDRILIGLGTICFSLFSIVSILESATSK</sequence>
<evidence type="ECO:0000256" key="1">
    <source>
        <dbReference type="SAM" id="Phobius"/>
    </source>
</evidence>
<feature type="transmembrane region" description="Helical" evidence="1">
    <location>
        <begin position="257"/>
        <end position="279"/>
    </location>
</feature>
<dbReference type="InterPro" id="IPR021240">
    <property type="entry name" value="DUF2776"/>
</dbReference>
<protein>
    <recommendedName>
        <fullName evidence="4">Inner membrane protein yhiM</fullName>
    </recommendedName>
</protein>
<dbReference type="Proteomes" id="UP000191153">
    <property type="component" value="Unassembled WGS sequence"/>
</dbReference>
<name>A0A1T4QUM0_9FUSO</name>
<dbReference type="Pfam" id="PF10951">
    <property type="entry name" value="DUF2776"/>
    <property type="match status" value="1"/>
</dbReference>
<keyword evidence="3" id="KW-1185">Reference proteome</keyword>
<feature type="transmembrane region" description="Helical" evidence="1">
    <location>
        <begin position="7"/>
        <end position="28"/>
    </location>
</feature>